<evidence type="ECO:0000259" key="5">
    <source>
        <dbReference type="PROSITE" id="PS50921"/>
    </source>
</evidence>
<name>A0ABW4F073_9PSEU</name>
<evidence type="ECO:0000256" key="1">
    <source>
        <dbReference type="ARBA" id="ARBA00022679"/>
    </source>
</evidence>
<organism evidence="6 7">
    <name type="scientific">Pseudonocardia yunnanensis</name>
    <dbReference type="NCBI Taxonomy" id="58107"/>
    <lineage>
        <taxon>Bacteria</taxon>
        <taxon>Bacillati</taxon>
        <taxon>Actinomycetota</taxon>
        <taxon>Actinomycetes</taxon>
        <taxon>Pseudonocardiales</taxon>
        <taxon>Pseudonocardiaceae</taxon>
        <taxon>Pseudonocardia</taxon>
    </lineage>
</organism>
<accession>A0ABW4F073</accession>
<dbReference type="Gene3D" id="1.10.10.10">
    <property type="entry name" value="Winged helix-like DNA-binding domain superfamily/Winged helix DNA-binding domain"/>
    <property type="match status" value="1"/>
</dbReference>
<evidence type="ECO:0000313" key="7">
    <source>
        <dbReference type="Proteomes" id="UP001597114"/>
    </source>
</evidence>
<evidence type="ECO:0000313" key="6">
    <source>
        <dbReference type="EMBL" id="MFD1520692.1"/>
    </source>
</evidence>
<dbReference type="InterPro" id="IPR005561">
    <property type="entry name" value="ANTAR"/>
</dbReference>
<dbReference type="RefSeq" id="WP_344722624.1">
    <property type="nucleotide sequence ID" value="NZ_BAAAUS010000013.1"/>
</dbReference>
<keyword evidence="3" id="KW-0805">Transcription regulation</keyword>
<dbReference type="InterPro" id="IPR011006">
    <property type="entry name" value="CheY-like_superfamily"/>
</dbReference>
<dbReference type="Proteomes" id="UP001597114">
    <property type="component" value="Unassembled WGS sequence"/>
</dbReference>
<keyword evidence="1" id="KW-0808">Transferase</keyword>
<keyword evidence="2" id="KW-0418">Kinase</keyword>
<dbReference type="InterPro" id="IPR029016">
    <property type="entry name" value="GAF-like_dom_sf"/>
</dbReference>
<evidence type="ECO:0000256" key="4">
    <source>
        <dbReference type="ARBA" id="ARBA00023163"/>
    </source>
</evidence>
<sequence>MSETISGREGLLSKAFVGLADALIDDYDIVDLLNQLVGDCGTLFAADAVGILLADSQGFLQVVASSDEDVSQMELLQLQADDGPCVECVRTASPVAVPDLAEVDDRWPALTEAMRTRRLYRAVYAVPLRLRGTAIGAMNLFRREPGSLPDDDLALAQALADVATVAILQERAVRRGEVLIEQLQTALNSRVIIEQAKGVLAQHGGLTMSAAFERLRSHSRNRNQRISEVARRIVEGDLELSALDAPRTAG</sequence>
<dbReference type="InterPro" id="IPR012074">
    <property type="entry name" value="GAF_ANTAR"/>
</dbReference>
<dbReference type="InterPro" id="IPR036388">
    <property type="entry name" value="WH-like_DNA-bd_sf"/>
</dbReference>
<dbReference type="Gene3D" id="3.30.450.40">
    <property type="match status" value="1"/>
</dbReference>
<dbReference type="PIRSF" id="PIRSF036625">
    <property type="entry name" value="GAF_ANTAR"/>
    <property type="match status" value="1"/>
</dbReference>
<dbReference type="SMART" id="SM01012">
    <property type="entry name" value="ANTAR"/>
    <property type="match status" value="1"/>
</dbReference>
<protein>
    <submittedName>
        <fullName evidence="6">GAF and ANTAR domain-containing protein</fullName>
    </submittedName>
</protein>
<dbReference type="InterPro" id="IPR003018">
    <property type="entry name" value="GAF"/>
</dbReference>
<dbReference type="Pfam" id="PF01590">
    <property type="entry name" value="GAF"/>
    <property type="match status" value="1"/>
</dbReference>
<evidence type="ECO:0000256" key="2">
    <source>
        <dbReference type="ARBA" id="ARBA00022777"/>
    </source>
</evidence>
<keyword evidence="7" id="KW-1185">Reference proteome</keyword>
<evidence type="ECO:0000256" key="3">
    <source>
        <dbReference type="ARBA" id="ARBA00023015"/>
    </source>
</evidence>
<dbReference type="Pfam" id="PF03861">
    <property type="entry name" value="ANTAR"/>
    <property type="match status" value="1"/>
</dbReference>
<dbReference type="SUPFAM" id="SSF52172">
    <property type="entry name" value="CheY-like"/>
    <property type="match status" value="1"/>
</dbReference>
<dbReference type="PROSITE" id="PS50921">
    <property type="entry name" value="ANTAR"/>
    <property type="match status" value="1"/>
</dbReference>
<gene>
    <name evidence="6" type="ORF">ACFSJD_24570</name>
</gene>
<reference evidence="7" key="1">
    <citation type="journal article" date="2019" name="Int. J. Syst. Evol. Microbiol.">
        <title>The Global Catalogue of Microorganisms (GCM) 10K type strain sequencing project: providing services to taxonomists for standard genome sequencing and annotation.</title>
        <authorList>
            <consortium name="The Broad Institute Genomics Platform"/>
            <consortium name="The Broad Institute Genome Sequencing Center for Infectious Disease"/>
            <person name="Wu L."/>
            <person name="Ma J."/>
        </authorList>
    </citation>
    <scope>NUCLEOTIDE SEQUENCE [LARGE SCALE GENOMIC DNA]</scope>
    <source>
        <strain evidence="7">CCM 7043</strain>
    </source>
</reference>
<proteinExistence type="predicted"/>
<comment type="caution">
    <text evidence="6">The sequence shown here is derived from an EMBL/GenBank/DDBJ whole genome shotgun (WGS) entry which is preliminary data.</text>
</comment>
<feature type="domain" description="ANTAR" evidence="5">
    <location>
        <begin position="173"/>
        <end position="234"/>
    </location>
</feature>
<dbReference type="SUPFAM" id="SSF55781">
    <property type="entry name" value="GAF domain-like"/>
    <property type="match status" value="1"/>
</dbReference>
<dbReference type="SMART" id="SM00065">
    <property type="entry name" value="GAF"/>
    <property type="match status" value="1"/>
</dbReference>
<keyword evidence="4" id="KW-0804">Transcription</keyword>
<dbReference type="EMBL" id="JBHUCO010000028">
    <property type="protein sequence ID" value="MFD1520692.1"/>
    <property type="molecule type" value="Genomic_DNA"/>
</dbReference>